<reference evidence="5 6" key="1">
    <citation type="submission" date="2017-01" db="EMBL/GenBank/DDBJ databases">
        <title>Comparative genomic analysis of Brazilian Leptospira santarosai.</title>
        <authorList>
            <person name="Moreno L.Z."/>
            <person name="Miraglia F."/>
            <person name="Kremer F.S."/>
            <person name="Eslabao M.R."/>
            <person name="Lilenbaum W."/>
            <person name="Dellagostin O.A."/>
            <person name="Moreno A.M."/>
        </authorList>
    </citation>
    <scope>NUCLEOTIDE SEQUENCE [LARGE SCALE GENOMIC DNA]</scope>
    <source>
        <strain evidence="5 6">M52/8-19</strain>
    </source>
</reference>
<dbReference type="InterPro" id="IPR036691">
    <property type="entry name" value="Endo/exonu/phosph_ase_sf"/>
</dbReference>
<accession>A0AB73MNS6</accession>
<evidence type="ECO:0000256" key="2">
    <source>
        <dbReference type="ARBA" id="ARBA00022801"/>
    </source>
</evidence>
<dbReference type="Gene3D" id="3.60.10.10">
    <property type="entry name" value="Endonuclease/exonuclease/phosphatase"/>
    <property type="match status" value="1"/>
</dbReference>
<dbReference type="CDD" id="cd09078">
    <property type="entry name" value="nSMase"/>
    <property type="match status" value="1"/>
</dbReference>
<dbReference type="Pfam" id="PF03372">
    <property type="entry name" value="Exo_endo_phos"/>
    <property type="match status" value="1"/>
</dbReference>
<dbReference type="AlphaFoldDB" id="A0AB73MNS6"/>
<dbReference type="Proteomes" id="UP000189337">
    <property type="component" value="Unassembled WGS sequence"/>
</dbReference>
<feature type="compositionally biased region" description="Low complexity" evidence="3">
    <location>
        <begin position="285"/>
        <end position="301"/>
    </location>
</feature>
<dbReference type="PANTHER" id="PTHR16320">
    <property type="entry name" value="SPHINGOMYELINASE FAMILY MEMBER"/>
    <property type="match status" value="1"/>
</dbReference>
<dbReference type="InterPro" id="IPR017766">
    <property type="entry name" value="Sphingomyelinase/PLipase_C"/>
</dbReference>
<protein>
    <submittedName>
        <fullName evidence="5">Sphingomyelin phosphodiesterase</fullName>
    </submittedName>
</protein>
<dbReference type="EMBL" id="MTSU01000002">
    <property type="protein sequence ID" value="ONF94245.1"/>
    <property type="molecule type" value="Genomic_DNA"/>
</dbReference>
<dbReference type="RefSeq" id="WP_076637554.1">
    <property type="nucleotide sequence ID" value="NZ_MTSU01000002.1"/>
</dbReference>
<evidence type="ECO:0000313" key="5">
    <source>
        <dbReference type="EMBL" id="ONF94245.1"/>
    </source>
</evidence>
<dbReference type="GO" id="GO:0005576">
    <property type="term" value="C:extracellular region"/>
    <property type="evidence" value="ECO:0007669"/>
    <property type="project" value="InterPro"/>
</dbReference>
<comment type="caution">
    <text evidence="5">The sequence shown here is derived from an EMBL/GenBank/DDBJ whole genome shotgun (WGS) entry which is preliminary data.</text>
</comment>
<sequence>MKTKRNVFPEKISKKSKRRTNSIFLICCSLFFFLVSRCLPDQQTSYAKLLTLLLLTSNKSLSSENQSPIDSDPVTSNSPEDPGSENPGLIGLGPANPNSPEGPGPEDPDPSSSGSVSSGSSSPSSSSSGSISSGSSSPSSSSSGSISSGSSSPSSSSSGSISSGSSSPSSSSSGSISSGSSSPSSSSSGSISSGSSSPSSSSSGSTSSGSSSPSSTSSGSTSSGSSSQSSTSSGSTSSGSSSQSPSSSGSVSSGSSSPSSTSSGSSSQSPSSSGIVINSGPRPLSTSTGVGSITSIEISSGPYPSRPDPTSPGIGSISIVETIGSGRPSSGRTYSNPQNLEVKILSHNVSLMPTQLPGWADWGQKERAEQIASSDYIKNQDVIVFESLSDPNTRKILLDGIRSQYPYQTDAVGRTRSGWNATLGTYRQSTSADGGVVIVSQWPIEEKVQYIFNNPGCGAESSYNRGFTYVRINKNGKKFHVIGTQVQTVGPACSDLGRSARRSQFGNIKDFINTKTIPADELVLIAGDMNVTRGSIEYYEMLTNLNVSEPKYAGIPFTQDPKVNSFTALKHRGSEPVYTNYVLVSKSYFQPQVWQNLAYDPISPKIWERSNGHISYELSDSYPVYGFVYADSTTPTKSGHKRKYDQVSFVSLSRGTRIQANSKKPNGWLKADATTETEFTKFNLVQPSDPNSNPFCMESGYVRIEPSAYLNYFWNWWYSGGFAGGNGNYAYYPKFDDGSNRIQIINLDGGCLQDGSKITFKDYNTILAQQQYLTVWNEGPWNQYLFLWSSRVVNETMFYLKLDSTPVRDWRADLIYR</sequence>
<gene>
    <name evidence="5" type="ORF">BWD14_02870</name>
</gene>
<evidence type="ECO:0000259" key="4">
    <source>
        <dbReference type="Pfam" id="PF03372"/>
    </source>
</evidence>
<dbReference type="InterPro" id="IPR005135">
    <property type="entry name" value="Endo/exonuclease/phosphatase"/>
</dbReference>
<dbReference type="SUPFAM" id="SSF56219">
    <property type="entry name" value="DNase I-like"/>
    <property type="match status" value="1"/>
</dbReference>
<feature type="compositionally biased region" description="Low complexity" evidence="3">
    <location>
        <begin position="110"/>
        <end position="275"/>
    </location>
</feature>
<feature type="compositionally biased region" description="Polar residues" evidence="3">
    <location>
        <begin position="64"/>
        <end position="79"/>
    </location>
</feature>
<feature type="region of interest" description="Disordered" evidence="3">
    <location>
        <begin position="61"/>
        <end position="316"/>
    </location>
</feature>
<evidence type="ECO:0000256" key="1">
    <source>
        <dbReference type="ARBA" id="ARBA00022729"/>
    </source>
</evidence>
<organism evidence="5 6">
    <name type="scientific">Leptospira santarosai</name>
    <dbReference type="NCBI Taxonomy" id="28183"/>
    <lineage>
        <taxon>Bacteria</taxon>
        <taxon>Pseudomonadati</taxon>
        <taxon>Spirochaetota</taxon>
        <taxon>Spirochaetia</taxon>
        <taxon>Leptospirales</taxon>
        <taxon>Leptospiraceae</taxon>
        <taxon>Leptospira</taxon>
    </lineage>
</organism>
<keyword evidence="2" id="KW-0378">Hydrolase</keyword>
<evidence type="ECO:0000313" key="6">
    <source>
        <dbReference type="Proteomes" id="UP000189337"/>
    </source>
</evidence>
<dbReference type="GO" id="GO:0004767">
    <property type="term" value="F:sphingomyelin phosphodiesterase activity"/>
    <property type="evidence" value="ECO:0007669"/>
    <property type="project" value="InterPro"/>
</dbReference>
<dbReference type="NCBIfam" id="TIGR03395">
    <property type="entry name" value="sphingomy"/>
    <property type="match status" value="1"/>
</dbReference>
<name>A0AB73MNS6_9LEPT</name>
<proteinExistence type="predicted"/>
<evidence type="ECO:0000256" key="3">
    <source>
        <dbReference type="SAM" id="MobiDB-lite"/>
    </source>
</evidence>
<keyword evidence="1" id="KW-0732">Signal</keyword>
<dbReference type="InterPro" id="IPR038772">
    <property type="entry name" value="Sph/SMPD2-like"/>
</dbReference>
<dbReference type="PANTHER" id="PTHR16320:SF23">
    <property type="entry name" value="SPHINGOMYELINASE C 1"/>
    <property type="match status" value="1"/>
</dbReference>
<feature type="domain" description="Endonuclease/exonuclease/phosphatase" evidence="4">
    <location>
        <begin position="427"/>
        <end position="560"/>
    </location>
</feature>